<feature type="region of interest" description="Disordered" evidence="1">
    <location>
        <begin position="1"/>
        <end position="86"/>
    </location>
</feature>
<sequence length="86" mass="9884">MISRSRSRPHSLPAATITIPQRPMDIPKRPILLHLKPHLENPESRKRGRPMRIGDARKRRQVGGVDHEVIEGKDQGGDKQQRERGR</sequence>
<accession>A0AA39XV97</accession>
<organism evidence="2 3">
    <name type="scientific">Cercophora newfieldiana</name>
    <dbReference type="NCBI Taxonomy" id="92897"/>
    <lineage>
        <taxon>Eukaryota</taxon>
        <taxon>Fungi</taxon>
        <taxon>Dikarya</taxon>
        <taxon>Ascomycota</taxon>
        <taxon>Pezizomycotina</taxon>
        <taxon>Sordariomycetes</taxon>
        <taxon>Sordariomycetidae</taxon>
        <taxon>Sordariales</taxon>
        <taxon>Lasiosphaeriaceae</taxon>
        <taxon>Cercophora</taxon>
    </lineage>
</organism>
<dbReference type="AlphaFoldDB" id="A0AA39XV97"/>
<feature type="compositionally biased region" description="Basic and acidic residues" evidence="1">
    <location>
        <begin position="65"/>
        <end position="86"/>
    </location>
</feature>
<name>A0AA39XV97_9PEZI</name>
<reference evidence="2" key="1">
    <citation type="submission" date="2023-06" db="EMBL/GenBank/DDBJ databases">
        <title>Genome-scale phylogeny and comparative genomics of the fungal order Sordariales.</title>
        <authorList>
            <consortium name="Lawrence Berkeley National Laboratory"/>
            <person name="Hensen N."/>
            <person name="Bonometti L."/>
            <person name="Westerberg I."/>
            <person name="Brannstrom I.O."/>
            <person name="Guillou S."/>
            <person name="Cros-Aarteil S."/>
            <person name="Calhoun S."/>
            <person name="Haridas S."/>
            <person name="Kuo A."/>
            <person name="Mondo S."/>
            <person name="Pangilinan J."/>
            <person name="Riley R."/>
            <person name="Labutti K."/>
            <person name="Andreopoulos B."/>
            <person name="Lipzen A."/>
            <person name="Chen C."/>
            <person name="Yanf M."/>
            <person name="Daum C."/>
            <person name="Ng V."/>
            <person name="Clum A."/>
            <person name="Steindorff A."/>
            <person name="Ohm R."/>
            <person name="Martin F."/>
            <person name="Silar P."/>
            <person name="Natvig D."/>
            <person name="Lalanne C."/>
            <person name="Gautier V."/>
            <person name="Ament-Velasquez S.L."/>
            <person name="Kruys A."/>
            <person name="Hutchinson M.I."/>
            <person name="Powell A.J."/>
            <person name="Barry K."/>
            <person name="Miller A.N."/>
            <person name="Grigoriev I.V."/>
            <person name="Debuchy R."/>
            <person name="Gladieux P."/>
            <person name="Thoren M.H."/>
            <person name="Johannesson H."/>
        </authorList>
    </citation>
    <scope>NUCLEOTIDE SEQUENCE</scope>
    <source>
        <strain evidence="2">SMH2532-1</strain>
    </source>
</reference>
<evidence type="ECO:0000313" key="3">
    <source>
        <dbReference type="Proteomes" id="UP001174936"/>
    </source>
</evidence>
<proteinExistence type="predicted"/>
<keyword evidence="3" id="KW-1185">Reference proteome</keyword>
<protein>
    <submittedName>
        <fullName evidence="2">Uncharacterized protein</fullName>
    </submittedName>
</protein>
<dbReference type="Proteomes" id="UP001174936">
    <property type="component" value="Unassembled WGS sequence"/>
</dbReference>
<comment type="caution">
    <text evidence="2">The sequence shown here is derived from an EMBL/GenBank/DDBJ whole genome shotgun (WGS) entry which is preliminary data.</text>
</comment>
<gene>
    <name evidence="2" type="ORF">B0T16DRAFT_418611</name>
</gene>
<evidence type="ECO:0000313" key="2">
    <source>
        <dbReference type="EMBL" id="KAK0640876.1"/>
    </source>
</evidence>
<evidence type="ECO:0000256" key="1">
    <source>
        <dbReference type="SAM" id="MobiDB-lite"/>
    </source>
</evidence>
<dbReference type="EMBL" id="JAULSV010000006">
    <property type="protein sequence ID" value="KAK0640876.1"/>
    <property type="molecule type" value="Genomic_DNA"/>
</dbReference>